<keyword evidence="2" id="KW-0067">ATP-binding</keyword>
<dbReference type="PANTHER" id="PTHR42960:SF1">
    <property type="entry name" value="YCF46 PROTEIN"/>
    <property type="match status" value="1"/>
</dbReference>
<dbReference type="GO" id="GO:0005524">
    <property type="term" value="F:ATP binding"/>
    <property type="evidence" value="ECO:0007669"/>
    <property type="project" value="UniProtKB-KW"/>
</dbReference>
<name>A0AB39V6D2_9FUSO</name>
<accession>A0AB39V6D2</accession>
<dbReference type="EMBL" id="CP165647">
    <property type="protein sequence ID" value="XDU63291.1"/>
    <property type="molecule type" value="Genomic_DNA"/>
</dbReference>
<sequence length="219" mass="25184">METNLSKYLRARRPIIWVHSGDYKEVDTIVTEATKEYENKAIFEYRAFGAVNFETKVKSDEIMDLYSFLNILFSEGVKTNVFLIIKNAEEEMKDAKNIALIKKIAETRYSNSDYNFTVIVVTEAETVPKDLEKFTSILDIPNMTKDEIEKYIWNFAKENNVNVDKNDVGEVAISLKGLTKLEIDHVLNMIIESKNNISISGRDIIIREKGQIIKKSSIL</sequence>
<gene>
    <name evidence="3" type="ORF">AB8B28_05470</name>
</gene>
<evidence type="ECO:0000256" key="1">
    <source>
        <dbReference type="ARBA" id="ARBA00022741"/>
    </source>
</evidence>
<reference evidence="3" key="1">
    <citation type="submission" date="2024-07" db="EMBL/GenBank/DDBJ databases">
        <authorList>
            <person name="Li X.-J."/>
            <person name="Wang X."/>
        </authorList>
    </citation>
    <scope>NUCLEOTIDE SEQUENCE</scope>
    <source>
        <strain evidence="3">HSP-536</strain>
    </source>
</reference>
<dbReference type="AlphaFoldDB" id="A0AB39V6D2"/>
<dbReference type="KEGG" id="lala:AB8B28_05470"/>
<evidence type="ECO:0000256" key="2">
    <source>
        <dbReference type="ARBA" id="ARBA00022840"/>
    </source>
</evidence>
<evidence type="ECO:0000313" key="3">
    <source>
        <dbReference type="EMBL" id="XDU63291.1"/>
    </source>
</evidence>
<dbReference type="InterPro" id="IPR052381">
    <property type="entry name" value="AAA_domain_protein"/>
</dbReference>
<keyword evidence="1" id="KW-0547">Nucleotide-binding</keyword>
<proteinExistence type="predicted"/>
<protein>
    <recommendedName>
        <fullName evidence="4">DNA polymerase III delta N-terminal domain-containing protein</fullName>
    </recommendedName>
</protein>
<dbReference type="PANTHER" id="PTHR42960">
    <property type="entry name" value="YCF46 PROTEIN"/>
    <property type="match status" value="1"/>
</dbReference>
<organism evidence="3">
    <name type="scientific">Leptotrichia alba</name>
    <dbReference type="NCBI Taxonomy" id="3239304"/>
    <lineage>
        <taxon>Bacteria</taxon>
        <taxon>Fusobacteriati</taxon>
        <taxon>Fusobacteriota</taxon>
        <taxon>Fusobacteriia</taxon>
        <taxon>Fusobacteriales</taxon>
        <taxon>Leptotrichiaceae</taxon>
        <taxon>Leptotrichia</taxon>
    </lineage>
</organism>
<evidence type="ECO:0008006" key="4">
    <source>
        <dbReference type="Google" id="ProtNLM"/>
    </source>
</evidence>